<protein>
    <recommendedName>
        <fullName evidence="4">DUF3311 domain-containing protein</fullName>
    </recommendedName>
</protein>
<keyword evidence="1" id="KW-1133">Transmembrane helix</keyword>
<organism evidence="2 3">
    <name type="scientific">Paraburkholderia ultramafica</name>
    <dbReference type="NCBI Taxonomy" id="1544867"/>
    <lineage>
        <taxon>Bacteria</taxon>
        <taxon>Pseudomonadati</taxon>
        <taxon>Pseudomonadota</taxon>
        <taxon>Betaproteobacteria</taxon>
        <taxon>Burkholderiales</taxon>
        <taxon>Burkholderiaceae</taxon>
        <taxon>Paraburkholderia</taxon>
    </lineage>
</organism>
<gene>
    <name evidence="2" type="ORF">LMG28614_07135</name>
</gene>
<evidence type="ECO:0000313" key="3">
    <source>
        <dbReference type="Proteomes" id="UP000494365"/>
    </source>
</evidence>
<reference evidence="2 3" key="1">
    <citation type="submission" date="2020-04" db="EMBL/GenBank/DDBJ databases">
        <authorList>
            <person name="De Canck E."/>
        </authorList>
    </citation>
    <scope>NUCLEOTIDE SEQUENCE [LARGE SCALE GENOMIC DNA]</scope>
    <source>
        <strain evidence="2 3">LMG 28614</strain>
    </source>
</reference>
<dbReference type="InterPro" id="IPR021741">
    <property type="entry name" value="DUF3311"/>
</dbReference>
<keyword evidence="1" id="KW-0472">Membrane</keyword>
<keyword evidence="3" id="KW-1185">Reference proteome</keyword>
<dbReference type="EMBL" id="CADIKK010000083">
    <property type="protein sequence ID" value="CAB3809785.1"/>
    <property type="molecule type" value="Genomic_DNA"/>
</dbReference>
<keyword evidence="1" id="KW-0812">Transmembrane</keyword>
<sequence>MKSRLSILLLCVPIAAALSVPFYNRVAPTLDGWPFFFWWQTGCVLAGALLTGAAYLFDARVARKSDSDKDRSPRDHAA</sequence>
<feature type="transmembrane region" description="Helical" evidence="1">
    <location>
        <begin position="35"/>
        <end position="57"/>
    </location>
</feature>
<name>A0A6S7BQS7_9BURK</name>
<dbReference type="RefSeq" id="WP_175153943.1">
    <property type="nucleotide sequence ID" value="NZ_CADIKK010000083.1"/>
</dbReference>
<dbReference type="Pfam" id="PF11755">
    <property type="entry name" value="DUF3311"/>
    <property type="match status" value="1"/>
</dbReference>
<evidence type="ECO:0000256" key="1">
    <source>
        <dbReference type="SAM" id="Phobius"/>
    </source>
</evidence>
<evidence type="ECO:0000313" key="2">
    <source>
        <dbReference type="EMBL" id="CAB3809785.1"/>
    </source>
</evidence>
<dbReference type="AlphaFoldDB" id="A0A6S7BQS7"/>
<evidence type="ECO:0008006" key="4">
    <source>
        <dbReference type="Google" id="ProtNLM"/>
    </source>
</evidence>
<dbReference type="Proteomes" id="UP000494365">
    <property type="component" value="Unassembled WGS sequence"/>
</dbReference>
<proteinExistence type="predicted"/>
<accession>A0A6S7BQS7</accession>